<evidence type="ECO:0000256" key="2">
    <source>
        <dbReference type="PROSITE-ProRule" id="PRU01240"/>
    </source>
</evidence>
<comment type="similarity">
    <text evidence="1 2">Belongs to the peptidase S8 family.</text>
</comment>
<keyword evidence="4" id="KW-1185">Reference proteome</keyword>
<dbReference type="Proteomes" id="UP001497512">
    <property type="component" value="Chromosome 8"/>
</dbReference>
<dbReference type="PRINTS" id="PR00723">
    <property type="entry name" value="SUBTILISIN"/>
</dbReference>
<dbReference type="EMBL" id="OZ019900">
    <property type="protein sequence ID" value="CAK9235337.1"/>
    <property type="molecule type" value="Genomic_DNA"/>
</dbReference>
<dbReference type="InterPro" id="IPR036852">
    <property type="entry name" value="Peptidase_S8/S53_dom_sf"/>
</dbReference>
<organism evidence="3 4">
    <name type="scientific">Sphagnum troendelagicum</name>
    <dbReference type="NCBI Taxonomy" id="128251"/>
    <lineage>
        <taxon>Eukaryota</taxon>
        <taxon>Viridiplantae</taxon>
        <taxon>Streptophyta</taxon>
        <taxon>Embryophyta</taxon>
        <taxon>Bryophyta</taxon>
        <taxon>Sphagnophytina</taxon>
        <taxon>Sphagnopsida</taxon>
        <taxon>Sphagnales</taxon>
        <taxon>Sphagnaceae</taxon>
        <taxon>Sphagnum</taxon>
    </lineage>
</organism>
<name>A0ABP0V1L9_9BRYO</name>
<evidence type="ECO:0000313" key="3">
    <source>
        <dbReference type="EMBL" id="CAK9235337.1"/>
    </source>
</evidence>
<proteinExistence type="inferred from homology"/>
<dbReference type="SUPFAM" id="SSF52743">
    <property type="entry name" value="Subtilisin-like"/>
    <property type="match status" value="1"/>
</dbReference>
<sequence>MLLLTASSEFPSQLDGFTVVLLEEVDATPNLKAKLLEAHPSVILIEPDWLFQKATIHTPEFLELLRRVWPLNGRADHAGKGIVIGMLDTSIDPKHPSTNEIQNHRYDPLEKWKGWYFVTDMFPYGSCNGRIIGAQHFSKGLIAAILFNATHDFDSLFDEGGHGT</sequence>
<evidence type="ECO:0000256" key="1">
    <source>
        <dbReference type="ARBA" id="ARBA00011073"/>
    </source>
</evidence>
<gene>
    <name evidence="3" type="ORF">CSSPTR1EN2_LOCUS22666</name>
</gene>
<dbReference type="InterPro" id="IPR045051">
    <property type="entry name" value="SBT"/>
</dbReference>
<comment type="caution">
    <text evidence="2">Lacks conserved residue(s) required for the propagation of feature annotation.</text>
</comment>
<dbReference type="Gene3D" id="3.40.50.200">
    <property type="entry name" value="Peptidase S8/S53 domain"/>
    <property type="match status" value="1"/>
</dbReference>
<dbReference type="PROSITE" id="PS51892">
    <property type="entry name" value="SUBTILASE"/>
    <property type="match status" value="1"/>
</dbReference>
<accession>A0ABP0V1L9</accession>
<dbReference type="PANTHER" id="PTHR10795">
    <property type="entry name" value="PROPROTEIN CONVERTASE SUBTILISIN/KEXIN"/>
    <property type="match status" value="1"/>
</dbReference>
<dbReference type="InterPro" id="IPR015500">
    <property type="entry name" value="Peptidase_S8_subtilisin-rel"/>
</dbReference>
<evidence type="ECO:0000313" key="4">
    <source>
        <dbReference type="Proteomes" id="UP001497512"/>
    </source>
</evidence>
<protein>
    <submittedName>
        <fullName evidence="3">Uncharacterized protein</fullName>
    </submittedName>
</protein>
<reference evidence="3" key="1">
    <citation type="submission" date="2024-02" db="EMBL/GenBank/DDBJ databases">
        <authorList>
            <consortium name="ELIXIR-Norway"/>
            <consortium name="Elixir Norway"/>
        </authorList>
    </citation>
    <scope>NUCLEOTIDE SEQUENCE</scope>
</reference>